<evidence type="ECO:0000313" key="4">
    <source>
        <dbReference type="EMBL" id="UUI71509.1"/>
    </source>
</evidence>
<dbReference type="Pfam" id="PF00176">
    <property type="entry name" value="SNF2-rel_dom"/>
    <property type="match status" value="1"/>
</dbReference>
<keyword evidence="4" id="KW-0347">Helicase</keyword>
<dbReference type="InterPro" id="IPR014001">
    <property type="entry name" value="Helicase_ATP-bd"/>
</dbReference>
<feature type="domain" description="Helicase C-terminal" evidence="3">
    <location>
        <begin position="840"/>
        <end position="999"/>
    </location>
</feature>
<dbReference type="PROSITE" id="PS51192">
    <property type="entry name" value="HELICASE_ATP_BIND_1"/>
    <property type="match status" value="1"/>
</dbReference>
<evidence type="ECO:0000313" key="5">
    <source>
        <dbReference type="Proteomes" id="UP001316384"/>
    </source>
</evidence>
<keyword evidence="1" id="KW-0378">Hydrolase</keyword>
<feature type="domain" description="Helicase ATP-binding" evidence="2">
    <location>
        <begin position="507"/>
        <end position="715"/>
    </location>
</feature>
<keyword evidence="4" id="KW-0067">ATP-binding</keyword>
<keyword evidence="4" id="KW-0547">Nucleotide-binding</keyword>
<dbReference type="RefSeq" id="WP_227575207.1">
    <property type="nucleotide sequence ID" value="NZ_CP101987.1"/>
</dbReference>
<dbReference type="InterPro" id="IPR027417">
    <property type="entry name" value="P-loop_NTPase"/>
</dbReference>
<dbReference type="InterPro" id="IPR049730">
    <property type="entry name" value="SNF2/RAD54-like_C"/>
</dbReference>
<dbReference type="SMART" id="SM00490">
    <property type="entry name" value="HELICc"/>
    <property type="match status" value="1"/>
</dbReference>
<reference evidence="4 5" key="1">
    <citation type="submission" date="2022-07" db="EMBL/GenBank/DDBJ databases">
        <title>Novel species in genus cellulomonas.</title>
        <authorList>
            <person name="Ye L."/>
        </authorList>
    </citation>
    <scope>NUCLEOTIDE SEQUENCE [LARGE SCALE GENOMIC DNA]</scope>
    <source>
        <strain evidence="5">zg-B89</strain>
    </source>
</reference>
<keyword evidence="5" id="KW-1185">Reference proteome</keyword>
<evidence type="ECO:0000259" key="3">
    <source>
        <dbReference type="PROSITE" id="PS51194"/>
    </source>
</evidence>
<name>A0ABY5KLY6_9CELL</name>
<dbReference type="PROSITE" id="PS51194">
    <property type="entry name" value="HELICASE_CTER"/>
    <property type="match status" value="1"/>
</dbReference>
<gene>
    <name evidence="4" type="ORF">NP048_17215</name>
</gene>
<dbReference type="SMART" id="SM00487">
    <property type="entry name" value="DEXDc"/>
    <property type="match status" value="1"/>
</dbReference>
<dbReference type="InterPro" id="IPR038718">
    <property type="entry name" value="SNF2-like_sf"/>
</dbReference>
<dbReference type="InterPro" id="IPR050496">
    <property type="entry name" value="SNF2_RAD54_helicase_repair"/>
</dbReference>
<dbReference type="InterPro" id="IPR000330">
    <property type="entry name" value="SNF2_N"/>
</dbReference>
<dbReference type="EMBL" id="CP101987">
    <property type="protein sequence ID" value="UUI71509.1"/>
    <property type="molecule type" value="Genomic_DNA"/>
</dbReference>
<dbReference type="SUPFAM" id="SSF52540">
    <property type="entry name" value="P-loop containing nucleoside triphosphate hydrolases"/>
    <property type="match status" value="2"/>
</dbReference>
<dbReference type="PANTHER" id="PTHR45629">
    <property type="entry name" value="SNF2/RAD54 FAMILY MEMBER"/>
    <property type="match status" value="1"/>
</dbReference>
<dbReference type="Pfam" id="PF00271">
    <property type="entry name" value="Helicase_C"/>
    <property type="match status" value="1"/>
</dbReference>
<dbReference type="Gene3D" id="3.40.50.300">
    <property type="entry name" value="P-loop containing nucleotide triphosphate hydrolases"/>
    <property type="match status" value="1"/>
</dbReference>
<dbReference type="Proteomes" id="UP001316384">
    <property type="component" value="Chromosome"/>
</dbReference>
<dbReference type="PANTHER" id="PTHR45629:SF7">
    <property type="entry name" value="DNA EXCISION REPAIR PROTEIN ERCC-6-RELATED"/>
    <property type="match status" value="1"/>
</dbReference>
<dbReference type="CDD" id="cd18793">
    <property type="entry name" value="SF2_C_SNF"/>
    <property type="match status" value="1"/>
</dbReference>
<sequence>MALTVGLIDRIRKRRSTTPDDEFSPTPGFRIDYGDETRFVTDAETFALMGDGRAQRTAQEQYYVLDALVDEGRAAHLPDGFAVPAEELALLQDDDAAVLDLPPRFTGGIHADVRRWTDHADFGIDLDLQVGPYPEAPRRRGPVVRAGGRLHRTSLPLLRALRAVEDHAALPPDARTETANVRLVAELQQAQRLATSGDRNVRDDHFRVSLGALDRFTTVTPRSVGILVEPQPDGSLMVEPDLGPEIDRSLVAKRWHHLDHVAAGDTDEGTPPQAAVLRADNTLVLLEPEHVAGVREVRRRPRIPADQARRLFEAPGSFYDPAVVDVDIRFSARVAGLGVIAPVTFNEAAASGIAWFGEQTSLSPPALLETAARDAQQQESIERAVTAAWDSGESVVPVGDQLVDVSDRSLVQEALDASRRRIDALGVTEPAASPVEPSDERTGPVVTVGMHILDATDATDRLRERALAARPLQPLDEAALRRSPFPHQRTGIEWMTGLMQDALLAGPHDTTRVQGALLADDMGLGKTFMTLAALAEAYRPLREQGREVPATLAVMPVALLENWLQEIESTFGTRHGPFDDVVVLQGAGLGDYRLHGATRETAASADDLDEHGMVREDRIHVALRVGEGWKEARLDRPGVLVLTTYETLRRYQVSLGVVDWGVVVLDEAQATKNPEILATRAAKGLKARFKLLATGTPVENSLRDFWSLVDTAQPGLLGTWADFQETWVKPMKAASGPEHEQLGRELREAVGPFMLRRIKEDHLENLPPKRIHEYPQAMPAAQVAVYDDVLAGHRARAGAKGAALKTLHELSAASLHPGLLNGTLDGDPRRVDDSARTLVAVRGVLDTVRDAGEKAIVFAKTKDVQRALALWLREIYGLRVDIVNGDTPATGTGDTRLTKIRAFEAVPGFNVIVLSPLAVGVGLTVVGANHAIHLERHWNPAKEAQATDRIHRIGQTREVHVHYPIALHPDVESFDINLDRLLRSKVALRDAVVVPQEVTQEELERALGL</sequence>
<protein>
    <submittedName>
        <fullName evidence="4">DEAD/DEAH box helicase</fullName>
    </submittedName>
</protein>
<accession>A0ABY5KLY6</accession>
<dbReference type="InterPro" id="IPR001650">
    <property type="entry name" value="Helicase_C-like"/>
</dbReference>
<proteinExistence type="predicted"/>
<evidence type="ECO:0000256" key="1">
    <source>
        <dbReference type="ARBA" id="ARBA00022801"/>
    </source>
</evidence>
<evidence type="ECO:0000259" key="2">
    <source>
        <dbReference type="PROSITE" id="PS51192"/>
    </source>
</evidence>
<organism evidence="4 5">
    <name type="scientific">Cellulomonas xiejunii</name>
    <dbReference type="NCBI Taxonomy" id="2968083"/>
    <lineage>
        <taxon>Bacteria</taxon>
        <taxon>Bacillati</taxon>
        <taxon>Actinomycetota</taxon>
        <taxon>Actinomycetes</taxon>
        <taxon>Micrococcales</taxon>
        <taxon>Cellulomonadaceae</taxon>
        <taxon>Cellulomonas</taxon>
    </lineage>
</organism>
<dbReference type="GO" id="GO:0004386">
    <property type="term" value="F:helicase activity"/>
    <property type="evidence" value="ECO:0007669"/>
    <property type="project" value="UniProtKB-KW"/>
</dbReference>
<dbReference type="Gene3D" id="3.40.50.10810">
    <property type="entry name" value="Tandem AAA-ATPase domain"/>
    <property type="match status" value="1"/>
</dbReference>